<keyword evidence="1" id="KW-0472">Membrane</keyword>
<accession>A0A327R1R0</accession>
<evidence type="ECO:0000256" key="1">
    <source>
        <dbReference type="SAM" id="Phobius"/>
    </source>
</evidence>
<comment type="caution">
    <text evidence="2">The sequence shown here is derived from an EMBL/GenBank/DDBJ whole genome shotgun (WGS) entry which is preliminary data.</text>
</comment>
<sequence>MSTFDVIVITISCGLILAGILPVVVEFIKIKLKHYRVQKILKTKKGSLIFTFYNDEVIELNMERVEEDKVLRIVEILTEE</sequence>
<proteinExistence type="predicted"/>
<dbReference type="RefSeq" id="WP_111595715.1">
    <property type="nucleotide sequence ID" value="NZ_QLLL01000001.1"/>
</dbReference>
<evidence type="ECO:0000313" key="2">
    <source>
        <dbReference type="EMBL" id="RAJ10571.1"/>
    </source>
</evidence>
<keyword evidence="1" id="KW-0812">Transmembrane</keyword>
<dbReference type="Proteomes" id="UP000249547">
    <property type="component" value="Unassembled WGS sequence"/>
</dbReference>
<name>A0A327R1R0_9BACT</name>
<evidence type="ECO:0000313" key="3">
    <source>
        <dbReference type="Proteomes" id="UP000249547"/>
    </source>
</evidence>
<keyword evidence="3" id="KW-1185">Reference proteome</keyword>
<feature type="transmembrane region" description="Helical" evidence="1">
    <location>
        <begin position="6"/>
        <end position="28"/>
    </location>
</feature>
<gene>
    <name evidence="2" type="ORF">LX64_00175</name>
</gene>
<reference evidence="2 3" key="1">
    <citation type="submission" date="2018-06" db="EMBL/GenBank/DDBJ databases">
        <title>Genomic Encyclopedia of Archaeal and Bacterial Type Strains, Phase II (KMG-II): from individual species to whole genera.</title>
        <authorList>
            <person name="Goeker M."/>
        </authorList>
    </citation>
    <scope>NUCLEOTIDE SEQUENCE [LARGE SCALE GENOMIC DNA]</scope>
    <source>
        <strain evidence="2 3">DSM 23857</strain>
    </source>
</reference>
<protein>
    <submittedName>
        <fullName evidence="2">Uncharacterized protein</fullName>
    </submittedName>
</protein>
<dbReference type="AlphaFoldDB" id="A0A327R1R0"/>
<organism evidence="2 3">
    <name type="scientific">Chitinophaga skermanii</name>
    <dbReference type="NCBI Taxonomy" id="331697"/>
    <lineage>
        <taxon>Bacteria</taxon>
        <taxon>Pseudomonadati</taxon>
        <taxon>Bacteroidota</taxon>
        <taxon>Chitinophagia</taxon>
        <taxon>Chitinophagales</taxon>
        <taxon>Chitinophagaceae</taxon>
        <taxon>Chitinophaga</taxon>
    </lineage>
</organism>
<dbReference type="EMBL" id="QLLL01000001">
    <property type="protein sequence ID" value="RAJ10571.1"/>
    <property type="molecule type" value="Genomic_DNA"/>
</dbReference>
<keyword evidence="1" id="KW-1133">Transmembrane helix</keyword>